<evidence type="ECO:0000313" key="9">
    <source>
        <dbReference type="Proteomes" id="UP000483004"/>
    </source>
</evidence>
<dbReference type="GO" id="GO:0005886">
    <property type="term" value="C:plasma membrane"/>
    <property type="evidence" value="ECO:0007669"/>
    <property type="project" value="UniProtKB-SubCell"/>
</dbReference>
<dbReference type="Pfam" id="PF07690">
    <property type="entry name" value="MFS_1"/>
    <property type="match status" value="1"/>
</dbReference>
<evidence type="ECO:0000256" key="5">
    <source>
        <dbReference type="ARBA" id="ARBA00023136"/>
    </source>
</evidence>
<feature type="transmembrane region" description="Helical" evidence="7">
    <location>
        <begin position="258"/>
        <end position="277"/>
    </location>
</feature>
<dbReference type="CDD" id="cd06173">
    <property type="entry name" value="MFS_MefA_like"/>
    <property type="match status" value="1"/>
</dbReference>
<comment type="subcellular location">
    <subcellularLocation>
        <location evidence="1">Cell membrane</location>
        <topology evidence="1">Multi-pass membrane protein</topology>
    </subcellularLocation>
</comment>
<feature type="transmembrane region" description="Helical" evidence="7">
    <location>
        <begin position="406"/>
        <end position="427"/>
    </location>
</feature>
<keyword evidence="4 7" id="KW-1133">Transmembrane helix</keyword>
<feature type="transmembrane region" description="Helical" evidence="7">
    <location>
        <begin position="84"/>
        <end position="105"/>
    </location>
</feature>
<keyword evidence="5 7" id="KW-0472">Membrane</keyword>
<proteinExistence type="predicted"/>
<evidence type="ECO:0000313" key="8">
    <source>
        <dbReference type="EMBL" id="KAB2388854.1"/>
    </source>
</evidence>
<dbReference type="AlphaFoldDB" id="A0A6L3W5C4"/>
<dbReference type="EMBL" id="WBMR01000003">
    <property type="protein sequence ID" value="KAB2388854.1"/>
    <property type="molecule type" value="Genomic_DNA"/>
</dbReference>
<dbReference type="PANTHER" id="PTHR23513:SF11">
    <property type="entry name" value="STAPHYLOFERRIN A TRANSPORTER"/>
    <property type="match status" value="1"/>
</dbReference>
<protein>
    <submittedName>
        <fullName evidence="8">MFS transporter</fullName>
    </submittedName>
</protein>
<feature type="transmembrane region" description="Helical" evidence="7">
    <location>
        <begin position="378"/>
        <end position="400"/>
    </location>
</feature>
<keyword evidence="2" id="KW-1003">Cell membrane</keyword>
<dbReference type="OrthoDB" id="3227279at2"/>
<dbReference type="GO" id="GO:0022857">
    <property type="term" value="F:transmembrane transporter activity"/>
    <property type="evidence" value="ECO:0007669"/>
    <property type="project" value="InterPro"/>
</dbReference>
<organism evidence="8 9">
    <name type="scientific">Actinomadura montaniterrae</name>
    <dbReference type="NCBI Taxonomy" id="1803903"/>
    <lineage>
        <taxon>Bacteria</taxon>
        <taxon>Bacillati</taxon>
        <taxon>Actinomycetota</taxon>
        <taxon>Actinomycetes</taxon>
        <taxon>Streptosporangiales</taxon>
        <taxon>Thermomonosporaceae</taxon>
        <taxon>Actinomadura</taxon>
    </lineage>
</organism>
<feature type="transmembrane region" description="Helical" evidence="7">
    <location>
        <begin position="289"/>
        <end position="312"/>
    </location>
</feature>
<dbReference type="RefSeq" id="WP_151538201.1">
    <property type="nucleotide sequence ID" value="NZ_WBMR01000003.1"/>
</dbReference>
<dbReference type="Proteomes" id="UP000483004">
    <property type="component" value="Unassembled WGS sequence"/>
</dbReference>
<sequence>MGRADAGVPRIRALTDGCEKYSEEAELIKAWGTVSADRTATFADLFRVGEYRALLIANLISNLGDQLARVSLALLVFDSSGSSFLTALTYALTLLPAMVGGPLLGGLADRYPRRDLLIASNLIRTILAAAMALPMLPLAAVYALVFALTLLDAPERAARTALVRDLLSGDLYTLGVATNQLMYQVTLLAGFGAGAMVVTSIGPYSALAVNATTFACCALLLRTCLRQRPALPTAGQRSWRVELAATFRLIAGSPQLRAILALALLAGYFVVPVGLAVPYAAQIHLPTRLVGLLLAAIPAGNVVGMVVIGRLLRQRTRVTAMGPLASLAGLPLTACVLHPGAAGSLTLFGLTGVAAAYQVIAQAEFVRAVPAHRRGQALGLAAPAITAVQGAGVLLGGLLADHIGPAATIALTGTAGLVTGIPLAIVWHRVRTSAPTVPEPDRDADTPTARDPARGP</sequence>
<feature type="transmembrane region" description="Helical" evidence="7">
    <location>
        <begin position="125"/>
        <end position="151"/>
    </location>
</feature>
<comment type="caution">
    <text evidence="8">The sequence shown here is derived from an EMBL/GenBank/DDBJ whole genome shotgun (WGS) entry which is preliminary data.</text>
</comment>
<dbReference type="PANTHER" id="PTHR23513">
    <property type="entry name" value="INTEGRAL MEMBRANE EFFLUX PROTEIN-RELATED"/>
    <property type="match status" value="1"/>
</dbReference>
<dbReference type="Gene3D" id="1.20.1250.20">
    <property type="entry name" value="MFS general substrate transporter like domains"/>
    <property type="match status" value="1"/>
</dbReference>
<dbReference type="InterPro" id="IPR011701">
    <property type="entry name" value="MFS"/>
</dbReference>
<evidence type="ECO:0000256" key="1">
    <source>
        <dbReference type="ARBA" id="ARBA00004651"/>
    </source>
</evidence>
<reference evidence="8 9" key="1">
    <citation type="submission" date="2019-09" db="EMBL/GenBank/DDBJ databases">
        <title>Actinomadura physcomitrii sp. nov., a novel actinomycete isolated from moss [Physcomitrium sphaericum (Ludw) Fuernr].</title>
        <authorList>
            <person name="Liu C."/>
            <person name="Zhuang X."/>
        </authorList>
    </citation>
    <scope>NUCLEOTIDE SEQUENCE [LARGE SCALE GENOMIC DNA]</scope>
    <source>
        <strain evidence="8 9">CYP1-1B</strain>
    </source>
</reference>
<dbReference type="SUPFAM" id="SSF103473">
    <property type="entry name" value="MFS general substrate transporter"/>
    <property type="match status" value="1"/>
</dbReference>
<accession>A0A6L3W5C4</accession>
<keyword evidence="9" id="KW-1185">Reference proteome</keyword>
<evidence type="ECO:0000256" key="2">
    <source>
        <dbReference type="ARBA" id="ARBA00022475"/>
    </source>
</evidence>
<evidence type="ECO:0000256" key="4">
    <source>
        <dbReference type="ARBA" id="ARBA00022989"/>
    </source>
</evidence>
<feature type="region of interest" description="Disordered" evidence="6">
    <location>
        <begin position="434"/>
        <end position="456"/>
    </location>
</feature>
<name>A0A6L3W5C4_9ACTN</name>
<keyword evidence="3 7" id="KW-0812">Transmembrane</keyword>
<evidence type="ECO:0000256" key="7">
    <source>
        <dbReference type="SAM" id="Phobius"/>
    </source>
</evidence>
<gene>
    <name evidence="8" type="ORF">F9B16_02770</name>
</gene>
<evidence type="ECO:0000256" key="6">
    <source>
        <dbReference type="SAM" id="MobiDB-lite"/>
    </source>
</evidence>
<dbReference type="InterPro" id="IPR036259">
    <property type="entry name" value="MFS_trans_sf"/>
</dbReference>
<evidence type="ECO:0000256" key="3">
    <source>
        <dbReference type="ARBA" id="ARBA00022692"/>
    </source>
</evidence>